<evidence type="ECO:0000313" key="1">
    <source>
        <dbReference type="EMBL" id="QCT71537.1"/>
    </source>
</evidence>
<keyword evidence="2" id="KW-1185">Reference proteome</keyword>
<accession>A0A4P9C7U6</accession>
<organism evidence="1 2">
    <name type="scientific">Eubacterium maltosivorans</name>
    <dbReference type="NCBI Taxonomy" id="2041044"/>
    <lineage>
        <taxon>Bacteria</taxon>
        <taxon>Bacillati</taxon>
        <taxon>Bacillota</taxon>
        <taxon>Clostridia</taxon>
        <taxon>Eubacteriales</taxon>
        <taxon>Eubacteriaceae</taxon>
        <taxon>Eubacterium</taxon>
    </lineage>
</organism>
<gene>
    <name evidence="1" type="ORF">CPZ25_009425</name>
</gene>
<dbReference type="AlphaFoldDB" id="A0A4P9C7U6"/>
<evidence type="ECO:0000313" key="2">
    <source>
        <dbReference type="Proteomes" id="UP000218387"/>
    </source>
</evidence>
<dbReference type="KEGG" id="emt:CPZ25_009425"/>
<dbReference type="Proteomes" id="UP000218387">
    <property type="component" value="Chromosome"/>
</dbReference>
<reference evidence="1 2" key="1">
    <citation type="submission" date="2018-05" db="EMBL/GenBank/DDBJ databases">
        <title>Genome comparison of Eubacterium sp.</title>
        <authorList>
            <person name="Feng Y."/>
            <person name="Sanchez-Andrea I."/>
            <person name="Stams A.J.M."/>
            <person name="De Vos W.M."/>
        </authorList>
    </citation>
    <scope>NUCLEOTIDE SEQUENCE [LARGE SCALE GENOMIC DNA]</scope>
    <source>
        <strain evidence="1 2">YI</strain>
    </source>
</reference>
<proteinExistence type="predicted"/>
<name>A0A4P9C7U6_EUBML</name>
<sequence>MAKDIDVKELVKLAAAEGARVALATVEKEQQKARRGRKDRRLRNTKLLLKNYRLLKEHCEGAVYTDEQVEDESIVDLMNMMEEHHYSDKVFVESIQKSVARTHLMMQHIERMMNVYRVVCEKSGKEEDIRNYWIVWHSYITDERLTVEEIADRFNVDRSTIYRAINSGAEILSALFFGIDGINKK</sequence>
<dbReference type="RefSeq" id="WP_096920290.1">
    <property type="nucleotide sequence ID" value="NZ_CP029487.1"/>
</dbReference>
<protein>
    <submittedName>
        <fullName evidence="1">Helix-turn-helix domain-containing protein</fullName>
    </submittedName>
</protein>
<dbReference type="EMBL" id="CP029487">
    <property type="protein sequence ID" value="QCT71537.1"/>
    <property type="molecule type" value="Genomic_DNA"/>
</dbReference>